<dbReference type="Pfam" id="PF12706">
    <property type="entry name" value="Lactamase_B_2"/>
    <property type="match status" value="1"/>
</dbReference>
<dbReference type="Proteomes" id="UP000244174">
    <property type="component" value="Unassembled WGS sequence"/>
</dbReference>
<dbReference type="EMBL" id="QBKQ01000002">
    <property type="protein sequence ID" value="PTX43531.1"/>
    <property type="molecule type" value="Genomic_DNA"/>
</dbReference>
<dbReference type="GO" id="GO:0016787">
    <property type="term" value="F:hydrolase activity"/>
    <property type="evidence" value="ECO:0007669"/>
    <property type="project" value="UniProtKB-KW"/>
</dbReference>
<keyword evidence="4" id="KW-1185">Reference proteome</keyword>
<organism evidence="3 4">
    <name type="scientific">Christiangramia gaetbulicola</name>
    <dbReference type="NCBI Taxonomy" id="703340"/>
    <lineage>
        <taxon>Bacteria</taxon>
        <taxon>Pseudomonadati</taxon>
        <taxon>Bacteroidota</taxon>
        <taxon>Flavobacteriia</taxon>
        <taxon>Flavobacteriales</taxon>
        <taxon>Flavobacteriaceae</taxon>
        <taxon>Christiangramia</taxon>
    </lineage>
</organism>
<proteinExistence type="predicted"/>
<dbReference type="PANTHER" id="PTHR43546">
    <property type="entry name" value="UPF0173 METAL-DEPENDENT HYDROLASE MJ1163-RELATED"/>
    <property type="match status" value="1"/>
</dbReference>
<dbReference type="InterPro" id="IPR036866">
    <property type="entry name" value="RibonucZ/Hydroxyglut_hydro"/>
</dbReference>
<keyword evidence="1" id="KW-0378">Hydrolase</keyword>
<name>A0A2T6AIB0_9FLAO</name>
<evidence type="ECO:0000259" key="2">
    <source>
        <dbReference type="Pfam" id="PF12706"/>
    </source>
</evidence>
<dbReference type="AlphaFoldDB" id="A0A2T6AIB0"/>
<evidence type="ECO:0000313" key="3">
    <source>
        <dbReference type="EMBL" id="PTX43531.1"/>
    </source>
</evidence>
<sequence length="303" mass="33932">MIKRSFLTLAITLSIFSCKSDKKEPEKSVEKESVEKWQAKAPATQPFGSEAFDKSNNTTLRWLGMAGFLINSHGSTIMIDPLLGGFDMPILIDFPIKSDSVPKLDGVLITHSDNDHYSVPTNLELKNVTEKFHSTIYVDSLMSNRDGLPSVGHEIGETFEIGNFKIKVTPVDHSWQNAYPDASDRVFKDEDSCGFWIETPDGTIWATGDSRLMPEHLNMPTPDAILFDFSDSEWHFTLEGAVKLANAYPQSKLLLHHWGSVDAPDFPPFNANPKDLYDLVDNPERIVVLAPGEPFILNQIDHK</sequence>
<accession>A0A2T6AIB0</accession>
<dbReference type="PANTHER" id="PTHR43546:SF9">
    <property type="entry name" value="L-ASCORBATE-6-PHOSPHATE LACTONASE ULAG-RELATED"/>
    <property type="match status" value="1"/>
</dbReference>
<dbReference type="RefSeq" id="WP_108171951.1">
    <property type="nucleotide sequence ID" value="NZ_QBKQ01000002.1"/>
</dbReference>
<evidence type="ECO:0000313" key="4">
    <source>
        <dbReference type="Proteomes" id="UP000244174"/>
    </source>
</evidence>
<dbReference type="PROSITE" id="PS51257">
    <property type="entry name" value="PROKAR_LIPOPROTEIN"/>
    <property type="match status" value="1"/>
</dbReference>
<protein>
    <submittedName>
        <fullName evidence="3">L-ascorbate metabolism protein UlaG (Beta-lactamase superfamily)</fullName>
    </submittedName>
</protein>
<dbReference type="InterPro" id="IPR050114">
    <property type="entry name" value="UPF0173_UPF0282_UlaG_hydrolase"/>
</dbReference>
<reference evidence="3 4" key="1">
    <citation type="submission" date="2018-04" db="EMBL/GenBank/DDBJ databases">
        <title>Genomic Encyclopedia of Archaeal and Bacterial Type Strains, Phase II (KMG-II): from individual species to whole genera.</title>
        <authorList>
            <person name="Goeker M."/>
        </authorList>
    </citation>
    <scope>NUCLEOTIDE SEQUENCE [LARGE SCALE GENOMIC DNA]</scope>
    <source>
        <strain evidence="3 4">DSM 23082</strain>
    </source>
</reference>
<comment type="caution">
    <text evidence="3">The sequence shown here is derived from an EMBL/GenBank/DDBJ whole genome shotgun (WGS) entry which is preliminary data.</text>
</comment>
<gene>
    <name evidence="3" type="ORF">C8P64_2059</name>
</gene>
<dbReference type="InterPro" id="IPR001279">
    <property type="entry name" value="Metallo-B-lactamas"/>
</dbReference>
<dbReference type="OrthoDB" id="9789133at2"/>
<evidence type="ECO:0000256" key="1">
    <source>
        <dbReference type="ARBA" id="ARBA00022801"/>
    </source>
</evidence>
<dbReference type="SUPFAM" id="SSF56281">
    <property type="entry name" value="Metallo-hydrolase/oxidoreductase"/>
    <property type="match status" value="1"/>
</dbReference>
<dbReference type="Gene3D" id="3.60.15.10">
    <property type="entry name" value="Ribonuclease Z/Hydroxyacylglutathione hydrolase-like"/>
    <property type="match status" value="1"/>
</dbReference>
<feature type="domain" description="Metallo-beta-lactamase" evidence="2">
    <location>
        <begin position="76"/>
        <end position="258"/>
    </location>
</feature>